<evidence type="ECO:0000256" key="3">
    <source>
        <dbReference type="ARBA" id="ARBA00022691"/>
    </source>
</evidence>
<gene>
    <name evidence="7" type="ORF">DAY19_11450</name>
</gene>
<evidence type="ECO:0000256" key="2">
    <source>
        <dbReference type="ARBA" id="ARBA00022679"/>
    </source>
</evidence>
<comment type="caution">
    <text evidence="7">The sequence shown here is derived from an EMBL/GenBank/DDBJ whole genome shotgun (WGS) entry which is preliminary data.</text>
</comment>
<dbReference type="EMBL" id="QDKL01000003">
    <property type="protein sequence ID" value="RZF20593.1"/>
    <property type="molecule type" value="Genomic_DNA"/>
</dbReference>
<evidence type="ECO:0000313" key="7">
    <source>
        <dbReference type="EMBL" id="RZF20593.1"/>
    </source>
</evidence>
<organism evidence="7 8">
    <name type="scientific">Halobacteriovorax vibrionivorans</name>
    <dbReference type="NCBI Taxonomy" id="2152716"/>
    <lineage>
        <taxon>Bacteria</taxon>
        <taxon>Pseudomonadati</taxon>
        <taxon>Bdellovibrionota</taxon>
        <taxon>Bacteriovoracia</taxon>
        <taxon>Bacteriovoracales</taxon>
        <taxon>Halobacteriovoraceae</taxon>
        <taxon>Halobacteriovorax</taxon>
    </lineage>
</organism>
<proteinExistence type="inferred from homology"/>
<comment type="similarity">
    <text evidence="5">Belongs to the TDD superfamily. DTWD2 family.</text>
</comment>
<evidence type="ECO:0000256" key="1">
    <source>
        <dbReference type="ARBA" id="ARBA00012386"/>
    </source>
</evidence>
<evidence type="ECO:0000313" key="8">
    <source>
        <dbReference type="Proteomes" id="UP000443582"/>
    </source>
</evidence>
<sequence length="202" mass="23781">MSKPRRNTRESRCPTCRINTHWCFCEHLSSFHNNTEVIIPMHYTERWLTSNTAYFATLVLNKCKIMERGNMYDPFDPNAFDFEENNYIYLFPTQDSLPLNEFVADHRKTCLVVPDGSWSKAKKFHKREDVLAKMPKFHLIDVGESIYELRKSPGENFLCTYEAIAHALSVLEGSEVKDHMMNIFKVFVERVKKSRKGDFRLD</sequence>
<dbReference type="PANTHER" id="PTHR21392:SF0">
    <property type="entry name" value="TRNA-URIDINE AMINOCARBOXYPROPYLTRANSFERASE 2"/>
    <property type="match status" value="1"/>
</dbReference>
<accession>A0ABY0IC98</accession>
<keyword evidence="4" id="KW-0819">tRNA processing</keyword>
<feature type="domain" description="DTW" evidence="6">
    <location>
        <begin position="9"/>
        <end position="196"/>
    </location>
</feature>
<name>A0ABY0IC98_9BACT</name>
<keyword evidence="2" id="KW-0808">Transferase</keyword>
<evidence type="ECO:0000256" key="4">
    <source>
        <dbReference type="ARBA" id="ARBA00022694"/>
    </source>
</evidence>
<evidence type="ECO:0000259" key="6">
    <source>
        <dbReference type="SMART" id="SM01144"/>
    </source>
</evidence>
<keyword evidence="8" id="KW-1185">Reference proteome</keyword>
<evidence type="ECO:0000256" key="5">
    <source>
        <dbReference type="ARBA" id="ARBA00034489"/>
    </source>
</evidence>
<dbReference type="InterPro" id="IPR005636">
    <property type="entry name" value="DTW"/>
</dbReference>
<dbReference type="SMART" id="SM01144">
    <property type="entry name" value="DTW"/>
    <property type="match status" value="1"/>
</dbReference>
<dbReference type="InterPro" id="IPR039262">
    <property type="entry name" value="DTWD2/TAPT"/>
</dbReference>
<protein>
    <recommendedName>
        <fullName evidence="1">tRNA-uridine aminocarboxypropyltransferase</fullName>
        <ecNumber evidence="1">2.5.1.25</ecNumber>
    </recommendedName>
</protein>
<keyword evidence="3" id="KW-0949">S-adenosyl-L-methionine</keyword>
<dbReference type="PANTHER" id="PTHR21392">
    <property type="entry name" value="TRNA-URIDINE AMINOCARBOXYPROPYLTRANSFERASE 2"/>
    <property type="match status" value="1"/>
</dbReference>
<reference evidence="8" key="1">
    <citation type="journal article" date="2019" name="Int. J. Syst. Evol. Microbiol.">
        <title>Halobacteriovorax valvorus sp. nov., a novel prokaryotic predator isolated from coastal seawater of China.</title>
        <authorList>
            <person name="Chen M.-X."/>
        </authorList>
    </citation>
    <scope>NUCLEOTIDE SEQUENCE [LARGE SCALE GENOMIC DNA]</scope>
    <source>
        <strain evidence="8">BL9</strain>
    </source>
</reference>
<dbReference type="EC" id="2.5.1.25" evidence="1"/>
<dbReference type="RefSeq" id="WP_115362560.1">
    <property type="nucleotide sequence ID" value="NZ_QDKL01000003.1"/>
</dbReference>
<dbReference type="Pfam" id="PF03942">
    <property type="entry name" value="DTW"/>
    <property type="match status" value="1"/>
</dbReference>
<dbReference type="Proteomes" id="UP000443582">
    <property type="component" value="Unassembled WGS sequence"/>
</dbReference>